<keyword evidence="3" id="KW-1185">Reference proteome</keyword>
<evidence type="ECO:0000256" key="1">
    <source>
        <dbReference type="SAM" id="MobiDB-lite"/>
    </source>
</evidence>
<feature type="region of interest" description="Disordered" evidence="1">
    <location>
        <begin position="25"/>
        <end position="75"/>
    </location>
</feature>
<reference evidence="2 3" key="1">
    <citation type="journal article" date="2012" name="Science">
        <title>The Paleozoic origin of enzymatic lignin decomposition reconstructed from 31 fungal genomes.</title>
        <authorList>
            <person name="Floudas D."/>
            <person name="Binder M."/>
            <person name="Riley R."/>
            <person name="Barry K."/>
            <person name="Blanchette R.A."/>
            <person name="Henrissat B."/>
            <person name="Martinez A.T."/>
            <person name="Otillar R."/>
            <person name="Spatafora J.W."/>
            <person name="Yadav J.S."/>
            <person name="Aerts A."/>
            <person name="Benoit I."/>
            <person name="Boyd A."/>
            <person name="Carlson A."/>
            <person name="Copeland A."/>
            <person name="Coutinho P.M."/>
            <person name="de Vries R.P."/>
            <person name="Ferreira P."/>
            <person name="Findley K."/>
            <person name="Foster B."/>
            <person name="Gaskell J."/>
            <person name="Glotzer D."/>
            <person name="Gorecki P."/>
            <person name="Heitman J."/>
            <person name="Hesse C."/>
            <person name="Hori C."/>
            <person name="Igarashi K."/>
            <person name="Jurgens J.A."/>
            <person name="Kallen N."/>
            <person name="Kersten P."/>
            <person name="Kohler A."/>
            <person name="Kuees U."/>
            <person name="Kumar T.K.A."/>
            <person name="Kuo A."/>
            <person name="LaButti K."/>
            <person name="Larrondo L.F."/>
            <person name="Lindquist E."/>
            <person name="Ling A."/>
            <person name="Lombard V."/>
            <person name="Lucas S."/>
            <person name="Lundell T."/>
            <person name="Martin R."/>
            <person name="McLaughlin D.J."/>
            <person name="Morgenstern I."/>
            <person name="Morin E."/>
            <person name="Murat C."/>
            <person name="Nagy L.G."/>
            <person name="Nolan M."/>
            <person name="Ohm R.A."/>
            <person name="Patyshakuliyeva A."/>
            <person name="Rokas A."/>
            <person name="Ruiz-Duenas F.J."/>
            <person name="Sabat G."/>
            <person name="Salamov A."/>
            <person name="Samejima M."/>
            <person name="Schmutz J."/>
            <person name="Slot J.C."/>
            <person name="St John F."/>
            <person name="Stenlid J."/>
            <person name="Sun H."/>
            <person name="Sun S."/>
            <person name="Syed K."/>
            <person name="Tsang A."/>
            <person name="Wiebenga A."/>
            <person name="Young D."/>
            <person name="Pisabarro A."/>
            <person name="Eastwood D.C."/>
            <person name="Martin F."/>
            <person name="Cullen D."/>
            <person name="Grigoriev I.V."/>
            <person name="Hibbett D.S."/>
        </authorList>
    </citation>
    <scope>NUCLEOTIDE SEQUENCE [LARGE SCALE GENOMIC DNA]</scope>
    <source>
        <strain evidence="2 3">MD-104</strain>
    </source>
</reference>
<name>A0A2H3JM37_WOLCO</name>
<feature type="compositionally biased region" description="Polar residues" evidence="1">
    <location>
        <begin position="49"/>
        <end position="63"/>
    </location>
</feature>
<feature type="region of interest" description="Disordered" evidence="1">
    <location>
        <begin position="198"/>
        <end position="217"/>
    </location>
</feature>
<evidence type="ECO:0000313" key="3">
    <source>
        <dbReference type="Proteomes" id="UP000218811"/>
    </source>
</evidence>
<feature type="compositionally biased region" description="Polar residues" evidence="1">
    <location>
        <begin position="25"/>
        <end position="35"/>
    </location>
</feature>
<dbReference type="EMBL" id="KB467909">
    <property type="protein sequence ID" value="PCH37067.1"/>
    <property type="molecule type" value="Genomic_DNA"/>
</dbReference>
<evidence type="ECO:0000313" key="2">
    <source>
        <dbReference type="EMBL" id="PCH37067.1"/>
    </source>
</evidence>
<accession>A0A2H3JM37</accession>
<dbReference type="AlphaFoldDB" id="A0A2H3JM37"/>
<protein>
    <submittedName>
        <fullName evidence="2">Uncharacterized protein</fullName>
    </submittedName>
</protein>
<sequence>MDVELPAFSLDSGLSADMYNTSRGIESQQLNSNKDLNCPSGFMDAEVLPNSTTASDPNPQPRKSTGPKKTASKVSKGLVKIARIRSMFQQQRRQDISMDNLVFSLPSLDTSHAGSDHAADDIGSNSVAPALRYGVPENVPVLEYERWLLGVLSQVEAFNERDVDVLRIARTSLYEEVMVEWARIQGLKRSAWEMQQASISPNDSNIAPQSETANKQN</sequence>
<proteinExistence type="predicted"/>
<dbReference type="Proteomes" id="UP000218811">
    <property type="component" value="Unassembled WGS sequence"/>
</dbReference>
<organism evidence="2 3">
    <name type="scientific">Wolfiporia cocos (strain MD-104)</name>
    <name type="common">Brown rot fungus</name>
    <dbReference type="NCBI Taxonomy" id="742152"/>
    <lineage>
        <taxon>Eukaryota</taxon>
        <taxon>Fungi</taxon>
        <taxon>Dikarya</taxon>
        <taxon>Basidiomycota</taxon>
        <taxon>Agaricomycotina</taxon>
        <taxon>Agaricomycetes</taxon>
        <taxon>Polyporales</taxon>
        <taxon>Phaeolaceae</taxon>
        <taxon>Wolfiporia</taxon>
    </lineage>
</organism>
<gene>
    <name evidence="2" type="ORF">WOLCODRAFT_157768</name>
</gene>